<dbReference type="EMBL" id="CAXIEN010000108">
    <property type="protein sequence ID" value="CAL1278053.1"/>
    <property type="molecule type" value="Genomic_DNA"/>
</dbReference>
<evidence type="ECO:0000313" key="1">
    <source>
        <dbReference type="EMBL" id="CAL1278053.1"/>
    </source>
</evidence>
<proteinExistence type="predicted"/>
<evidence type="ECO:0000313" key="2">
    <source>
        <dbReference type="Proteomes" id="UP001497382"/>
    </source>
</evidence>
<dbReference type="AlphaFoldDB" id="A0AAV2A230"/>
<dbReference type="Proteomes" id="UP001497382">
    <property type="component" value="Unassembled WGS sequence"/>
</dbReference>
<reference evidence="1 2" key="1">
    <citation type="submission" date="2024-04" db="EMBL/GenBank/DDBJ databases">
        <authorList>
            <person name="Rising A."/>
            <person name="Reimegard J."/>
            <person name="Sonavane S."/>
            <person name="Akerstrom W."/>
            <person name="Nylinder S."/>
            <person name="Hedman E."/>
            <person name="Kallberg Y."/>
        </authorList>
    </citation>
    <scope>NUCLEOTIDE SEQUENCE [LARGE SCALE GENOMIC DNA]</scope>
</reference>
<gene>
    <name evidence="1" type="ORF">LARSCL_LOCUS9563</name>
</gene>
<protein>
    <submittedName>
        <fullName evidence="1">Uncharacterized protein</fullName>
    </submittedName>
</protein>
<keyword evidence="2" id="KW-1185">Reference proteome</keyword>
<name>A0AAV2A230_9ARAC</name>
<accession>A0AAV2A230</accession>
<organism evidence="1 2">
    <name type="scientific">Larinioides sclopetarius</name>
    <dbReference type="NCBI Taxonomy" id="280406"/>
    <lineage>
        <taxon>Eukaryota</taxon>
        <taxon>Metazoa</taxon>
        <taxon>Ecdysozoa</taxon>
        <taxon>Arthropoda</taxon>
        <taxon>Chelicerata</taxon>
        <taxon>Arachnida</taxon>
        <taxon>Araneae</taxon>
        <taxon>Araneomorphae</taxon>
        <taxon>Entelegynae</taxon>
        <taxon>Araneoidea</taxon>
        <taxon>Araneidae</taxon>
        <taxon>Larinioides</taxon>
    </lineage>
</organism>
<sequence length="68" mass="7624">MKAWCGFNADFILGQFSFENLKVRSEKSALPQMNGTVISFDSKSIFLYRIGSVCRSPSSCKIEQLPTL</sequence>
<comment type="caution">
    <text evidence="1">The sequence shown here is derived from an EMBL/GenBank/DDBJ whole genome shotgun (WGS) entry which is preliminary data.</text>
</comment>